<comment type="catalytic activity">
    <reaction evidence="7">
        <text>a uridine in tRNA = a pseudouridine in tRNA</text>
        <dbReference type="Rhea" id="RHEA:54572"/>
        <dbReference type="Rhea" id="RHEA-COMP:13339"/>
        <dbReference type="Rhea" id="RHEA-COMP:13934"/>
        <dbReference type="ChEBI" id="CHEBI:65314"/>
        <dbReference type="ChEBI" id="CHEBI:65315"/>
    </reaction>
</comment>
<accession>W6UK27</accession>
<organism evidence="11 12">
    <name type="scientific">Echinococcus granulosus</name>
    <name type="common">Hydatid tapeworm</name>
    <dbReference type="NCBI Taxonomy" id="6210"/>
    <lineage>
        <taxon>Eukaryota</taxon>
        <taxon>Metazoa</taxon>
        <taxon>Spiralia</taxon>
        <taxon>Lophotrochozoa</taxon>
        <taxon>Platyhelminthes</taxon>
        <taxon>Cestoda</taxon>
        <taxon>Eucestoda</taxon>
        <taxon>Cyclophyllidea</taxon>
        <taxon>Taeniidae</taxon>
        <taxon>Echinococcus</taxon>
        <taxon>Echinococcus granulosus group</taxon>
    </lineage>
</organism>
<dbReference type="GeneID" id="36342444"/>
<dbReference type="SUPFAM" id="SSF52075">
    <property type="entry name" value="Outer arm dynein light chain 1"/>
    <property type="match status" value="1"/>
</dbReference>
<dbReference type="GO" id="GO:0003723">
    <property type="term" value="F:RNA binding"/>
    <property type="evidence" value="ECO:0007669"/>
    <property type="project" value="InterPro"/>
</dbReference>
<dbReference type="GO" id="GO:0001522">
    <property type="term" value="P:pseudouridine synthesis"/>
    <property type="evidence" value="ECO:0007669"/>
    <property type="project" value="InterPro"/>
</dbReference>
<proteinExistence type="inferred from homology"/>
<comment type="caution">
    <text evidence="11">The sequence shown here is derived from an EMBL/GenBank/DDBJ whole genome shotgun (WGS) entry which is preliminary data.</text>
</comment>
<evidence type="ECO:0000256" key="4">
    <source>
        <dbReference type="ARBA" id="ARBA00022614"/>
    </source>
</evidence>
<protein>
    <recommendedName>
        <fullName evidence="8">Pseudouridylate synthase RPUSD4, mitochondrial</fullName>
    </recommendedName>
    <alternativeName>
        <fullName evidence="9">RNA pseudouridylate synthase domain-containing protein 4</fullName>
    </alternativeName>
</protein>
<dbReference type="Proteomes" id="UP000019149">
    <property type="component" value="Unassembled WGS sequence"/>
</dbReference>
<dbReference type="CTD" id="36342444"/>
<evidence type="ECO:0000259" key="10">
    <source>
        <dbReference type="Pfam" id="PF00849"/>
    </source>
</evidence>
<comment type="catalytic activity">
    <reaction evidence="1">
        <text>a uridine in mRNA = a pseudouridine in mRNA</text>
        <dbReference type="Rhea" id="RHEA:56644"/>
        <dbReference type="Rhea" id="RHEA-COMP:14658"/>
        <dbReference type="Rhea" id="RHEA-COMP:14659"/>
        <dbReference type="ChEBI" id="CHEBI:65314"/>
        <dbReference type="ChEBI" id="CHEBI:65315"/>
    </reaction>
</comment>
<feature type="domain" description="Pseudouridine synthase RsuA/RluA-like" evidence="10">
    <location>
        <begin position="174"/>
        <end position="356"/>
    </location>
</feature>
<dbReference type="PROSITE" id="PS51450">
    <property type="entry name" value="LRR"/>
    <property type="match status" value="1"/>
</dbReference>
<dbReference type="KEGG" id="egl:EGR_06729"/>
<dbReference type="RefSeq" id="XP_024349638.1">
    <property type="nucleotide sequence ID" value="XM_024495978.1"/>
</dbReference>
<dbReference type="STRING" id="6210.W6UK27"/>
<evidence type="ECO:0000256" key="6">
    <source>
        <dbReference type="ARBA" id="ARBA00023235"/>
    </source>
</evidence>
<dbReference type="EMBL" id="APAU02000062">
    <property type="protein sequence ID" value="EUB58442.1"/>
    <property type="molecule type" value="Genomic_DNA"/>
</dbReference>
<keyword evidence="6" id="KW-0413">Isomerase</keyword>
<dbReference type="InterPro" id="IPR020103">
    <property type="entry name" value="PsdUridine_synth_cat_dom_sf"/>
</dbReference>
<evidence type="ECO:0000256" key="2">
    <source>
        <dbReference type="ARBA" id="ARBA00001896"/>
    </source>
</evidence>
<evidence type="ECO:0000313" key="11">
    <source>
        <dbReference type="EMBL" id="EUB58442.1"/>
    </source>
</evidence>
<dbReference type="CDD" id="cd02869">
    <property type="entry name" value="PseudoU_synth_RluA_like"/>
    <property type="match status" value="1"/>
</dbReference>
<dbReference type="OrthoDB" id="10263782at2759"/>
<dbReference type="InterPro" id="IPR050188">
    <property type="entry name" value="RluA_PseudoU_synthase"/>
</dbReference>
<dbReference type="AlphaFoldDB" id="W6UK27"/>
<dbReference type="GO" id="GO:0009982">
    <property type="term" value="F:pseudouridine synthase activity"/>
    <property type="evidence" value="ECO:0007669"/>
    <property type="project" value="InterPro"/>
</dbReference>
<dbReference type="Gene3D" id="3.80.10.10">
    <property type="entry name" value="Ribonuclease Inhibitor"/>
    <property type="match status" value="1"/>
</dbReference>
<reference evidence="11 12" key="1">
    <citation type="journal article" date="2013" name="Nat. Genet.">
        <title>The genome of the hydatid tapeworm Echinococcus granulosus.</title>
        <authorList>
            <person name="Zheng H."/>
            <person name="Zhang W."/>
            <person name="Zhang L."/>
            <person name="Zhang Z."/>
            <person name="Li J."/>
            <person name="Lu G."/>
            <person name="Zhu Y."/>
            <person name="Wang Y."/>
            <person name="Huang Y."/>
            <person name="Liu J."/>
            <person name="Kang H."/>
            <person name="Chen J."/>
            <person name="Wang L."/>
            <person name="Chen A."/>
            <person name="Yu S."/>
            <person name="Gao Z."/>
            <person name="Jin L."/>
            <person name="Gu W."/>
            <person name="Wang Z."/>
            <person name="Zhao L."/>
            <person name="Shi B."/>
            <person name="Wen H."/>
            <person name="Lin R."/>
            <person name="Jones M.K."/>
            <person name="Brejova B."/>
            <person name="Vinar T."/>
            <person name="Zhao G."/>
            <person name="McManus D.P."/>
            <person name="Chen Z."/>
            <person name="Zhou Y."/>
            <person name="Wang S."/>
        </authorList>
    </citation>
    <scope>NUCLEOTIDE SEQUENCE [LARGE SCALE GENOMIC DNA]</scope>
</reference>
<evidence type="ECO:0000256" key="9">
    <source>
        <dbReference type="ARBA" id="ARBA00041563"/>
    </source>
</evidence>
<name>W6UK27_ECHGR</name>
<evidence type="ECO:0000256" key="8">
    <source>
        <dbReference type="ARBA" id="ARBA00039953"/>
    </source>
</evidence>
<dbReference type="OMA" id="ENGYIDQ"/>
<dbReference type="InterPro" id="IPR006145">
    <property type="entry name" value="PsdUridine_synth_RsuA/RluA"/>
</dbReference>
<evidence type="ECO:0000256" key="3">
    <source>
        <dbReference type="ARBA" id="ARBA00010876"/>
    </source>
</evidence>
<gene>
    <name evidence="11" type="ORF">EGR_06729</name>
</gene>
<evidence type="ECO:0000256" key="5">
    <source>
        <dbReference type="ARBA" id="ARBA00022737"/>
    </source>
</evidence>
<sequence>MAAKTLTKLLKQPPIHGKGQSCRQMPKKVIRSSEEEVTSGEGSYIDSLFFEPLPKVPKKVMWDDPTEVPITLDVEENGYIDQSYFQEPKTCEASDLDGTESVADCIAGVREQLSINQFSGGRLDFKYREKRDSRVRYDSQGFRIPDDNPIKFHLLTEDEAVEVLYKSIIAVQENLIVINKPPGIACHGGQGQYFSVDSLLPRLAHKLRRESYSESTALKLTHRIDKEATGILLISRNQDTHLKLTEAFANRWISKSYLCITSGIPREKEGTIYLPISEKQINGVYRMVARCPRPKLPVDGDVLRDEVEEDEWLQRIRRTTNAITHFNVLDRRNDAALLECSSVTGMRHQIRVHLSAALETPILGDHKYAHFGYLAPQRLSKRTLEALEIRQSKARYLGLYLHAHSVKFGGVTDTAITPSSAPPSQPPPGFFAFLSRERPREVRQFVAPLPSFFLTTLNCLGIRIPQTLRWTREDVEMENVRAARRILAERIGVWCTERRGGPPLHCLTQLELETAGLRALPPPQVLGALPCLRVLNLGGNKLRCLCGGLLQCRCLEELNLDDNYLTSIRGELRNLHCLRVLSETVNELKRMHRIEVVDLRKNQVCNDSNYALLMWRMLPSLSLLDGRGKFQDSVSFTAVNLPRKQEATNIRKKKAISGPKICERFHRGQLRKVYLSEVIQTAKQESSEYPISGKVILGTCSKL</sequence>
<dbReference type="InterPro" id="IPR032675">
    <property type="entry name" value="LRR_dom_sf"/>
</dbReference>
<dbReference type="SMART" id="SM00369">
    <property type="entry name" value="LRR_TYP"/>
    <property type="match status" value="3"/>
</dbReference>
<comment type="similarity">
    <text evidence="3">Belongs to the pseudouridine synthase RluA family.</text>
</comment>
<dbReference type="InterPro" id="IPR001611">
    <property type="entry name" value="Leu-rich_rpt"/>
</dbReference>
<dbReference type="PANTHER" id="PTHR21600">
    <property type="entry name" value="MITOCHONDRIAL RNA PSEUDOURIDINE SYNTHASE"/>
    <property type="match status" value="1"/>
</dbReference>
<keyword evidence="4" id="KW-0433">Leucine-rich repeat</keyword>
<dbReference type="Gene3D" id="3.30.2350.10">
    <property type="entry name" value="Pseudouridine synthase"/>
    <property type="match status" value="1"/>
</dbReference>
<dbReference type="PANTHER" id="PTHR21600:SF83">
    <property type="entry name" value="PSEUDOURIDYLATE SYNTHASE RPUSD4, MITOCHONDRIAL"/>
    <property type="match status" value="1"/>
</dbReference>
<evidence type="ECO:0000256" key="1">
    <source>
        <dbReference type="ARBA" id="ARBA00001166"/>
    </source>
</evidence>
<evidence type="ECO:0000256" key="7">
    <source>
        <dbReference type="ARBA" id="ARBA00036943"/>
    </source>
</evidence>
<keyword evidence="12" id="KW-1185">Reference proteome</keyword>
<dbReference type="Pfam" id="PF00849">
    <property type="entry name" value="PseudoU_synth_2"/>
    <property type="match status" value="1"/>
</dbReference>
<comment type="catalytic activity">
    <reaction evidence="2">
        <text>uridine in 5S rRNA = pseudouridine in 5S rRNA</text>
        <dbReference type="Rhea" id="RHEA:47036"/>
        <dbReference type="Rhea" id="RHEA-COMP:11730"/>
        <dbReference type="Rhea" id="RHEA-COMP:11731"/>
        <dbReference type="ChEBI" id="CHEBI:65314"/>
        <dbReference type="ChEBI" id="CHEBI:65315"/>
    </reaction>
</comment>
<dbReference type="SUPFAM" id="SSF55120">
    <property type="entry name" value="Pseudouridine synthase"/>
    <property type="match status" value="1"/>
</dbReference>
<dbReference type="InterPro" id="IPR003591">
    <property type="entry name" value="Leu-rich_rpt_typical-subtyp"/>
</dbReference>
<keyword evidence="5" id="KW-0677">Repeat</keyword>
<evidence type="ECO:0000313" key="12">
    <source>
        <dbReference type="Proteomes" id="UP000019149"/>
    </source>
</evidence>